<dbReference type="InterPro" id="IPR001452">
    <property type="entry name" value="SH3_domain"/>
</dbReference>
<dbReference type="InterPro" id="IPR004148">
    <property type="entry name" value="BAR_dom"/>
</dbReference>
<dbReference type="InterPro" id="IPR036028">
    <property type="entry name" value="SH3-like_dom_sf"/>
</dbReference>
<dbReference type="OrthoDB" id="2015333at2759"/>
<dbReference type="PANTHER" id="PTHR14167:SF81">
    <property type="entry name" value="ENDOPHILIN-A"/>
    <property type="match status" value="1"/>
</dbReference>
<dbReference type="KEGG" id="ngr:NAEGRDRAFT_72649"/>
<proteinExistence type="predicted"/>
<dbReference type="InterPro" id="IPR050384">
    <property type="entry name" value="Endophilin_SH3RF"/>
</dbReference>
<dbReference type="PROSITE" id="PS50870">
    <property type="entry name" value="AH"/>
    <property type="match status" value="1"/>
</dbReference>
<dbReference type="Gene3D" id="1.20.1270.60">
    <property type="entry name" value="Arfaptin homology (AH) domain/BAR domain"/>
    <property type="match status" value="1"/>
</dbReference>
<protein>
    <submittedName>
        <fullName evidence="9">Predicted protein</fullName>
    </submittedName>
</protein>
<dbReference type="SUPFAM" id="SSF50044">
    <property type="entry name" value="SH3-domain"/>
    <property type="match status" value="2"/>
</dbReference>
<accession>D2VUF9</accession>
<dbReference type="CDD" id="cd07307">
    <property type="entry name" value="BAR"/>
    <property type="match status" value="1"/>
</dbReference>
<dbReference type="SUPFAM" id="SSF103657">
    <property type="entry name" value="BAR/IMD domain-like"/>
    <property type="match status" value="1"/>
</dbReference>
<evidence type="ECO:0000256" key="4">
    <source>
        <dbReference type="ARBA" id="ARBA00023136"/>
    </source>
</evidence>
<feature type="region of interest" description="Disordered" evidence="6">
    <location>
        <begin position="149"/>
        <end position="170"/>
    </location>
</feature>
<dbReference type="EMBL" id="GG738899">
    <property type="protein sequence ID" value="EFC39440.1"/>
    <property type="molecule type" value="Genomic_DNA"/>
</dbReference>
<dbReference type="AlphaFoldDB" id="D2VUF9"/>
<dbReference type="InParanoid" id="D2VUF9"/>
<dbReference type="OMA" id="GMQTNDE"/>
<dbReference type="eggNOG" id="KOG1029">
    <property type="taxonomic scope" value="Eukaryota"/>
</dbReference>
<dbReference type="PRINTS" id="PR00452">
    <property type="entry name" value="SH3DOMAIN"/>
</dbReference>
<evidence type="ECO:0000256" key="5">
    <source>
        <dbReference type="PROSITE-ProRule" id="PRU00192"/>
    </source>
</evidence>
<evidence type="ECO:0000256" key="6">
    <source>
        <dbReference type="SAM" id="MobiDB-lite"/>
    </source>
</evidence>
<evidence type="ECO:0000256" key="2">
    <source>
        <dbReference type="ARBA" id="ARBA00022443"/>
    </source>
</evidence>
<dbReference type="STRING" id="5762.D2VUF9"/>
<feature type="domain" description="SH3" evidence="7">
    <location>
        <begin position="376"/>
        <end position="437"/>
    </location>
</feature>
<dbReference type="CDD" id="cd00174">
    <property type="entry name" value="SH3"/>
    <property type="match status" value="2"/>
</dbReference>
<dbReference type="FunCoup" id="D2VUF9">
    <property type="interactions" value="283"/>
</dbReference>
<dbReference type="PROSITE" id="PS50002">
    <property type="entry name" value="SH3"/>
    <property type="match status" value="2"/>
</dbReference>
<evidence type="ECO:0000259" key="7">
    <source>
        <dbReference type="PROSITE" id="PS50002"/>
    </source>
</evidence>
<dbReference type="GeneID" id="8850868"/>
<evidence type="ECO:0000313" key="9">
    <source>
        <dbReference type="EMBL" id="EFC39440.1"/>
    </source>
</evidence>
<dbReference type="RefSeq" id="XP_002672184.1">
    <property type="nucleotide sequence ID" value="XM_002672138.1"/>
</dbReference>
<gene>
    <name evidence="9" type="ORF">NAEGRDRAFT_72649</name>
</gene>
<dbReference type="GO" id="GO:0019904">
    <property type="term" value="F:protein domain specific binding"/>
    <property type="evidence" value="ECO:0007669"/>
    <property type="project" value="InterPro"/>
</dbReference>
<evidence type="ECO:0000256" key="1">
    <source>
        <dbReference type="ARBA" id="ARBA00004170"/>
    </source>
</evidence>
<organism evidence="10">
    <name type="scientific">Naegleria gruberi</name>
    <name type="common">Amoeba</name>
    <dbReference type="NCBI Taxonomy" id="5762"/>
    <lineage>
        <taxon>Eukaryota</taxon>
        <taxon>Discoba</taxon>
        <taxon>Heterolobosea</taxon>
        <taxon>Tetramitia</taxon>
        <taxon>Eutetramitia</taxon>
        <taxon>Vahlkampfiidae</taxon>
        <taxon>Naegleria</taxon>
    </lineage>
</organism>
<keyword evidence="10" id="KW-1185">Reference proteome</keyword>
<name>D2VUF9_NAEGR</name>
<dbReference type="SMART" id="SM00326">
    <property type="entry name" value="SH3"/>
    <property type="match status" value="2"/>
</dbReference>
<dbReference type="InterPro" id="IPR010504">
    <property type="entry name" value="AH_dom"/>
</dbReference>
<evidence type="ECO:0000256" key="3">
    <source>
        <dbReference type="ARBA" id="ARBA00023054"/>
    </source>
</evidence>
<keyword evidence="3" id="KW-0175">Coiled coil</keyword>
<dbReference type="Pfam" id="PF03114">
    <property type="entry name" value="BAR"/>
    <property type="match status" value="1"/>
</dbReference>
<evidence type="ECO:0000313" key="10">
    <source>
        <dbReference type="Proteomes" id="UP000006671"/>
    </source>
</evidence>
<dbReference type="InterPro" id="IPR027267">
    <property type="entry name" value="AH/BAR_dom_sf"/>
</dbReference>
<feature type="compositionally biased region" description="Basic and acidic residues" evidence="6">
    <location>
        <begin position="149"/>
        <end position="168"/>
    </location>
</feature>
<evidence type="ECO:0000259" key="8">
    <source>
        <dbReference type="PROSITE" id="PS50870"/>
    </source>
</evidence>
<feature type="domain" description="SH3" evidence="7">
    <location>
        <begin position="311"/>
        <end position="373"/>
    </location>
</feature>
<keyword evidence="4" id="KW-0472">Membrane</keyword>
<dbReference type="PANTHER" id="PTHR14167">
    <property type="entry name" value="SH3 DOMAIN-CONTAINING"/>
    <property type="match status" value="1"/>
</dbReference>
<reference evidence="9 10" key="1">
    <citation type="journal article" date="2010" name="Cell">
        <title>The genome of Naegleria gruberi illuminates early eukaryotic versatility.</title>
        <authorList>
            <person name="Fritz-Laylin L.K."/>
            <person name="Prochnik S.E."/>
            <person name="Ginger M.L."/>
            <person name="Dacks J.B."/>
            <person name="Carpenter M.L."/>
            <person name="Field M.C."/>
            <person name="Kuo A."/>
            <person name="Paredez A."/>
            <person name="Chapman J."/>
            <person name="Pham J."/>
            <person name="Shu S."/>
            <person name="Neupane R."/>
            <person name="Cipriano M."/>
            <person name="Mancuso J."/>
            <person name="Tu H."/>
            <person name="Salamov A."/>
            <person name="Lindquist E."/>
            <person name="Shapiro H."/>
            <person name="Lucas S."/>
            <person name="Grigoriev I.V."/>
            <person name="Cande W.Z."/>
            <person name="Fulton C."/>
            <person name="Rokhsar D.S."/>
            <person name="Dawson S.C."/>
        </authorList>
    </citation>
    <scope>NUCLEOTIDE SEQUENCE [LARGE SCALE GENOMIC DNA]</scope>
    <source>
        <strain evidence="9 10">NEG-M</strain>
    </source>
</reference>
<comment type="subcellular location">
    <subcellularLocation>
        <location evidence="1">Membrane</location>
        <topology evidence="1">Peripheral membrane protein</topology>
    </subcellularLocation>
</comment>
<dbReference type="GO" id="GO:0005737">
    <property type="term" value="C:cytoplasm"/>
    <property type="evidence" value="ECO:0007669"/>
    <property type="project" value="InterPro"/>
</dbReference>
<feature type="compositionally biased region" description="Low complexity" evidence="6">
    <location>
        <begin position="252"/>
        <end position="289"/>
    </location>
</feature>
<feature type="region of interest" description="Disordered" evidence="6">
    <location>
        <begin position="243"/>
        <end position="289"/>
    </location>
</feature>
<dbReference type="Proteomes" id="UP000006671">
    <property type="component" value="Unassembled WGS sequence"/>
</dbReference>
<sequence>MRVFKQRIKVKLGKAESTQDPEGYNDLRDQVKKTENYAKGALKIVRGYCQKSEAITKVQNEVGQYLVESGMQTNDEVGESLMKIGEGLKSLATIHHAMLVNIVEKFIQPATEFKKEVKDSEVSHKKYDKKRLEFDAQVDLVNSLKQKGEKVDPQKVQTEEEKQTQFDNEKDEAFEETLEETCDVLVKRQTKHLAQLNELLLSFHHFFAEGYTLTHDLKEPLEKLMEKSNKKASTFKQQTVESVLGGGGSIRSTPSQSSFTPSTKSNTETSTSTVTTTSTAKSSTNTTSTSAVGGMGAAFSAAKKTESAAATVLCKCKAMYTYDAQDSTEISFTEGETILVYEKEEGGWWRGAREATPTKSGIFPSNFVVDSSASSGSGKTTTALYDYEAQESNELTFKAGEVIEVIEEADGGWFMGKNLSTNKVGLFPSNFTELGAQ</sequence>
<keyword evidence="2 5" id="KW-0728">SH3 domain</keyword>
<dbReference type="VEuPathDB" id="AmoebaDB:NAEGRDRAFT_72649"/>
<feature type="domain" description="AH" evidence="8">
    <location>
        <begin position="29"/>
        <end position="226"/>
    </location>
</feature>
<dbReference type="Pfam" id="PF00018">
    <property type="entry name" value="SH3_1"/>
    <property type="match status" value="2"/>
</dbReference>
<dbReference type="Gene3D" id="2.30.30.40">
    <property type="entry name" value="SH3 Domains"/>
    <property type="match status" value="2"/>
</dbReference>